<proteinExistence type="predicted"/>
<sequence length="828" mass="93520">MAKFKGKFSKKGRDKINKALERGRESRWRQETASAANVVPIISYDHEYAACDIPDPSQQIEIPLDENLKEGEWRLNKRCPMSPGRFTVKYTTKLANSLKRKRLLQAQRSAKRRRLELKSERLSKDATHSVLEGETYSTNIGFDECTDIEDITIQSKEFSVDSSSLIVFDLETTGLALNTVIYHHDQGPRAETDYLCPLNLNIILWIHRSNLYLRNMKHWLILSGCILSIGILQSSGDLISQNQQCGDGWVQRKSSNSCYFWDTNNLQTYAGAVQECNLMGADLLVINDDDEQDWVNVESEMNKRYATGGWYMGLQQSSSKWAWSPQQGVATVNWRNEPDNDDNQDCGTVNQYGRFADDFCNNKYGYICQFTAPTGQACPTDNGKVHHWYANGNTCIYISNPLDANDRYTWQGAKTKCTNLNPSGSLVSLKSYQDSAFLQVSLESRNPNTRIPWWSGLNDQQKEGSYVWQDGTAINTTIVSWDKAPSADMSEHQNCAIMMPGGTVDDVTCNTRAFFVCEMNSQRSYVDVGCGPWKRAEGKCYLFANGQRYGWSDARQKCLKAGADLVKVDDHNENYWLTILQLPAWRGYWTGLRDAGHEGTWLWQDGTPYNKSYVNWRHEPNDYAYNEDCGQMYSDGVLNDMTCQAHLGYICEYPKQASQPCIIQWIGNGNSCYYFSNASLSSDLLRWTDVLQRCNDLSSDAGIKANYLSIDSQSEKAFVTTQVMLQRKSGGSFWTGLNDRTSEGVWIFNGATALPDPSLLNWANEPNNAGGNENCAAMYVGGRYNDLPCDAKSYFICEKPVPGYQSSSQRMAPNVVVCLIMSLLILLV</sequence>
<protein>
    <recommendedName>
        <fullName evidence="1">C-type lectin domain-containing protein</fullName>
    </recommendedName>
</protein>
<evidence type="ECO:0000313" key="2">
    <source>
        <dbReference type="EnsemblMetazoa" id="G14301.6:cds"/>
    </source>
</evidence>
<dbReference type="AlphaFoldDB" id="A0A8W8IIS2"/>
<keyword evidence="3" id="KW-1185">Reference proteome</keyword>
<dbReference type="Pfam" id="PF00059">
    <property type="entry name" value="Lectin_C"/>
    <property type="match status" value="4"/>
</dbReference>
<dbReference type="Gene3D" id="3.10.100.10">
    <property type="entry name" value="Mannose-Binding Protein A, subunit A"/>
    <property type="match status" value="4"/>
</dbReference>
<dbReference type="PANTHER" id="PTHR22803">
    <property type="entry name" value="MANNOSE, PHOSPHOLIPASE, LECTIN RECEPTOR RELATED"/>
    <property type="match status" value="1"/>
</dbReference>
<accession>A0A8W8IIS2</accession>
<dbReference type="CDD" id="cd00037">
    <property type="entry name" value="CLECT"/>
    <property type="match status" value="1"/>
</dbReference>
<name>A0A8W8IIS2_MAGGI</name>
<dbReference type="PROSITE" id="PS50041">
    <property type="entry name" value="C_TYPE_LECTIN_2"/>
    <property type="match status" value="4"/>
</dbReference>
<dbReference type="SUPFAM" id="SSF56436">
    <property type="entry name" value="C-type lectin-like"/>
    <property type="match status" value="4"/>
</dbReference>
<dbReference type="InterPro" id="IPR050111">
    <property type="entry name" value="C-type_lectin/snaclec_domain"/>
</dbReference>
<feature type="domain" description="C-type lectin" evidence="1">
    <location>
        <begin position="391"/>
        <end position="518"/>
    </location>
</feature>
<dbReference type="InterPro" id="IPR001304">
    <property type="entry name" value="C-type_lectin-like"/>
</dbReference>
<dbReference type="SMART" id="SM00034">
    <property type="entry name" value="CLECT"/>
    <property type="match status" value="4"/>
</dbReference>
<dbReference type="InterPro" id="IPR016187">
    <property type="entry name" value="CTDL_fold"/>
</dbReference>
<dbReference type="InterPro" id="IPR016186">
    <property type="entry name" value="C-type_lectin-like/link_sf"/>
</dbReference>
<evidence type="ECO:0000313" key="3">
    <source>
        <dbReference type="Proteomes" id="UP000005408"/>
    </source>
</evidence>
<dbReference type="Proteomes" id="UP000005408">
    <property type="component" value="Unassembled WGS sequence"/>
</dbReference>
<feature type="domain" description="C-type lectin" evidence="1">
    <location>
        <begin position="254"/>
        <end position="369"/>
    </location>
</feature>
<dbReference type="EnsemblMetazoa" id="G14301.6">
    <property type="protein sequence ID" value="G14301.6:cds"/>
    <property type="gene ID" value="G14301"/>
</dbReference>
<organism evidence="2 3">
    <name type="scientific">Magallana gigas</name>
    <name type="common">Pacific oyster</name>
    <name type="synonym">Crassostrea gigas</name>
    <dbReference type="NCBI Taxonomy" id="29159"/>
    <lineage>
        <taxon>Eukaryota</taxon>
        <taxon>Metazoa</taxon>
        <taxon>Spiralia</taxon>
        <taxon>Lophotrochozoa</taxon>
        <taxon>Mollusca</taxon>
        <taxon>Bivalvia</taxon>
        <taxon>Autobranchia</taxon>
        <taxon>Pteriomorphia</taxon>
        <taxon>Ostreida</taxon>
        <taxon>Ostreoidea</taxon>
        <taxon>Ostreidae</taxon>
        <taxon>Magallana</taxon>
    </lineage>
</organism>
<reference evidence="2" key="1">
    <citation type="submission" date="2022-08" db="UniProtKB">
        <authorList>
            <consortium name="EnsemblMetazoa"/>
        </authorList>
    </citation>
    <scope>IDENTIFICATION</scope>
    <source>
        <strain evidence="2">05x7-T-G4-1.051#20</strain>
    </source>
</reference>
<evidence type="ECO:0000259" key="1">
    <source>
        <dbReference type="PROSITE" id="PS50041"/>
    </source>
</evidence>
<feature type="domain" description="C-type lectin" evidence="1">
    <location>
        <begin position="668"/>
        <end position="798"/>
    </location>
</feature>
<feature type="domain" description="C-type lectin" evidence="1">
    <location>
        <begin position="536"/>
        <end position="652"/>
    </location>
</feature>